<feature type="domain" description="AMP-binding enzyme C-terminal" evidence="16">
    <location>
        <begin position="479"/>
        <end position="553"/>
    </location>
</feature>
<dbReference type="Pfam" id="PF13193">
    <property type="entry name" value="AMP-binding_C"/>
    <property type="match status" value="1"/>
</dbReference>
<evidence type="ECO:0000256" key="11">
    <source>
        <dbReference type="ARBA" id="ARBA00023136"/>
    </source>
</evidence>
<evidence type="ECO:0000256" key="1">
    <source>
        <dbReference type="ARBA" id="ARBA00001946"/>
    </source>
</evidence>
<dbReference type="Pfam" id="PF00501">
    <property type="entry name" value="AMP-binding"/>
    <property type="match status" value="1"/>
</dbReference>
<sequence>MDTIFWNGKRASGVPDSIEPDKYQCLLDVFEEAVLQYGDKPAFTGIGHTLTYKKLDKYSTEFAAWLQNYTHLKPGDRIAIQMPNLLQYPVVVYGAIKAGLVIVNTNPLYTGREMLHQFNDSGAKALICLDVFGHMVQEIIDKTHIETLIMSSIADMLPWHRRMAINTVVKYVKKAVKSYSLPQAISFRKVLSQGISASYKRPVSPDRNDVAILQYTGGTTGVAKGAMLTHRNIIANMQQAQAMLKQKDEQGRSIHSSGQEIMIAPLPLYHIYSFTVHLMAMVNLGNHSILIANPRDTAMFVKMIKPWKFSIFIGINTLFNSLMSHPSFRECDFSGLKTTLSGGTALQSDVAARWYEVTGSRISEAYGLTECSPGVCANPLGQYAREGSVGMPLPGTELKTIDDDGYEVGIGERGELCVRGPQVMKGYWENREATDSILDRDGWLRTGDVAIIAEDGFVSIVDRLKDMVLVSGFNVYPNEIEDVVAHHSSVEHCAVIGVPDEKTGEAVKLFVVCKDDNLDKQELVKYCRKYLTGYKVPKKIEFRDSLPMTPVGKILRKDLKAEELANQKAA</sequence>
<dbReference type="FunFam" id="3.30.300.30:FF:000006">
    <property type="entry name" value="Long-chain-fatty-acid--CoA ligase FadD"/>
    <property type="match status" value="1"/>
</dbReference>
<evidence type="ECO:0000256" key="13">
    <source>
        <dbReference type="ARBA" id="ARBA00039545"/>
    </source>
</evidence>
<dbReference type="EC" id="6.2.1.3" evidence="12"/>
<dbReference type="InterPro" id="IPR045851">
    <property type="entry name" value="AMP-bd_C_sf"/>
</dbReference>
<keyword evidence="5 17" id="KW-0436">Ligase</keyword>
<evidence type="ECO:0000256" key="8">
    <source>
        <dbReference type="ARBA" id="ARBA00022840"/>
    </source>
</evidence>
<dbReference type="CDD" id="cd05936">
    <property type="entry name" value="FC-FACS_FadD_like"/>
    <property type="match status" value="1"/>
</dbReference>
<evidence type="ECO:0000256" key="2">
    <source>
        <dbReference type="ARBA" id="ARBA00004170"/>
    </source>
</evidence>
<reference evidence="17" key="1">
    <citation type="journal article" date="2017" name="Appl. Environ. Microbiol.">
        <title>Molecular characterization of an Endozoicomonas-like organism causing infection in king scallop Pecten maximus L.</title>
        <authorList>
            <person name="Cano I."/>
            <person name="van Aerle R."/>
            <person name="Ross S."/>
            <person name="Verner-Jeffreys D.W."/>
            <person name="Paley R.K."/>
            <person name="Rimmer G."/>
            <person name="Ryder D."/>
            <person name="Hooper P."/>
            <person name="Stone D."/>
            <person name="Feist S.W."/>
        </authorList>
    </citation>
    <scope>NUCLEOTIDE SEQUENCE</scope>
</reference>
<organism evidence="17">
    <name type="scientific">invertebrate metagenome</name>
    <dbReference type="NCBI Taxonomy" id="1711999"/>
    <lineage>
        <taxon>unclassified sequences</taxon>
        <taxon>metagenomes</taxon>
        <taxon>organismal metagenomes</taxon>
    </lineage>
</organism>
<dbReference type="GO" id="GO:0004467">
    <property type="term" value="F:long-chain fatty acid-CoA ligase activity"/>
    <property type="evidence" value="ECO:0007669"/>
    <property type="project" value="UniProtKB-EC"/>
</dbReference>
<keyword evidence="11" id="KW-0472">Membrane</keyword>
<keyword evidence="10" id="KW-0443">Lipid metabolism</keyword>
<dbReference type="PANTHER" id="PTHR43767">
    <property type="entry name" value="LONG-CHAIN-FATTY-ACID--COA LIGASE"/>
    <property type="match status" value="1"/>
</dbReference>
<dbReference type="PROSITE" id="PS00455">
    <property type="entry name" value="AMP_BINDING"/>
    <property type="match status" value="1"/>
</dbReference>
<dbReference type="EMBL" id="NSIT01000003">
    <property type="protein sequence ID" value="PJE80883.1"/>
    <property type="molecule type" value="Genomic_DNA"/>
</dbReference>
<keyword evidence="8" id="KW-0067">ATP-binding</keyword>
<evidence type="ECO:0000256" key="14">
    <source>
        <dbReference type="ARBA" id="ARBA00042773"/>
    </source>
</evidence>
<feature type="domain" description="AMP-dependent synthetase/ligase" evidence="15">
    <location>
        <begin position="30"/>
        <end position="428"/>
    </location>
</feature>
<evidence type="ECO:0000256" key="10">
    <source>
        <dbReference type="ARBA" id="ARBA00023098"/>
    </source>
</evidence>
<evidence type="ECO:0000256" key="12">
    <source>
        <dbReference type="ARBA" id="ARBA00026121"/>
    </source>
</evidence>
<name>A0A2H9TCG8_9ZZZZ</name>
<keyword evidence="6" id="KW-0547">Nucleotide-binding</keyword>
<comment type="similarity">
    <text evidence="4">Belongs to the ATP-dependent AMP-binding enzyme family.</text>
</comment>
<evidence type="ECO:0000259" key="15">
    <source>
        <dbReference type="Pfam" id="PF00501"/>
    </source>
</evidence>
<comment type="cofactor">
    <cofactor evidence="1">
        <name>Mg(2+)</name>
        <dbReference type="ChEBI" id="CHEBI:18420"/>
    </cofactor>
</comment>
<dbReference type="GO" id="GO:0005524">
    <property type="term" value="F:ATP binding"/>
    <property type="evidence" value="ECO:0007669"/>
    <property type="project" value="UniProtKB-KW"/>
</dbReference>
<dbReference type="Gene3D" id="3.30.300.30">
    <property type="match status" value="1"/>
</dbReference>
<evidence type="ECO:0000259" key="16">
    <source>
        <dbReference type="Pfam" id="PF13193"/>
    </source>
</evidence>
<dbReference type="SUPFAM" id="SSF56801">
    <property type="entry name" value="Acetyl-CoA synthetase-like"/>
    <property type="match status" value="1"/>
</dbReference>
<comment type="caution">
    <text evidence="17">The sequence shown here is derived from an EMBL/GenBank/DDBJ whole genome shotgun (WGS) entry which is preliminary data.</text>
</comment>
<dbReference type="Gene3D" id="3.40.50.980">
    <property type="match status" value="2"/>
</dbReference>
<accession>A0A2H9TCG8</accession>
<dbReference type="InterPro" id="IPR020845">
    <property type="entry name" value="AMP-binding_CS"/>
</dbReference>
<dbReference type="InterPro" id="IPR050237">
    <property type="entry name" value="ATP-dep_AMP-bd_enzyme"/>
</dbReference>
<evidence type="ECO:0000313" key="17">
    <source>
        <dbReference type="EMBL" id="PJE80883.1"/>
    </source>
</evidence>
<dbReference type="FunFam" id="3.40.50.12780:FF:000003">
    <property type="entry name" value="Long-chain-fatty-acid--CoA ligase FadD"/>
    <property type="match status" value="1"/>
</dbReference>
<dbReference type="PANTHER" id="PTHR43767:SF8">
    <property type="entry name" value="LONG-CHAIN-FATTY-ACID--COA LIGASE"/>
    <property type="match status" value="1"/>
</dbReference>
<keyword evidence="7" id="KW-0276">Fatty acid metabolism</keyword>
<keyword evidence="9" id="KW-0460">Magnesium</keyword>
<evidence type="ECO:0000256" key="7">
    <source>
        <dbReference type="ARBA" id="ARBA00022832"/>
    </source>
</evidence>
<evidence type="ECO:0000256" key="9">
    <source>
        <dbReference type="ARBA" id="ARBA00022842"/>
    </source>
</evidence>
<gene>
    <name evidence="17" type="primary">fadD_1</name>
    <name evidence="17" type="ORF">CI610_00131</name>
</gene>
<dbReference type="InterPro" id="IPR025110">
    <property type="entry name" value="AMP-bd_C"/>
</dbReference>
<comment type="pathway">
    <text evidence="3">Lipid metabolism; fatty acid beta-oxidation.</text>
</comment>
<evidence type="ECO:0000256" key="4">
    <source>
        <dbReference type="ARBA" id="ARBA00006432"/>
    </source>
</evidence>
<dbReference type="AlphaFoldDB" id="A0A2H9TCG8"/>
<evidence type="ECO:0000256" key="6">
    <source>
        <dbReference type="ARBA" id="ARBA00022741"/>
    </source>
</evidence>
<proteinExistence type="inferred from homology"/>
<dbReference type="InterPro" id="IPR000873">
    <property type="entry name" value="AMP-dep_synth/lig_dom"/>
</dbReference>
<evidence type="ECO:0000256" key="5">
    <source>
        <dbReference type="ARBA" id="ARBA00022598"/>
    </source>
</evidence>
<protein>
    <recommendedName>
        <fullName evidence="13">Long-chain-fatty-acid--CoA ligase</fullName>
        <ecNumber evidence="12">6.2.1.3</ecNumber>
    </recommendedName>
    <alternativeName>
        <fullName evidence="14">Long-chain acyl-CoA synthetase</fullName>
    </alternativeName>
</protein>
<dbReference type="GO" id="GO:0016020">
    <property type="term" value="C:membrane"/>
    <property type="evidence" value="ECO:0007669"/>
    <property type="project" value="UniProtKB-SubCell"/>
</dbReference>
<evidence type="ECO:0000256" key="3">
    <source>
        <dbReference type="ARBA" id="ARBA00005005"/>
    </source>
</evidence>
<comment type="subcellular location">
    <subcellularLocation>
        <location evidence="2">Membrane</location>
        <topology evidence="2">Peripheral membrane protein</topology>
    </subcellularLocation>
</comment>
<dbReference type="Gene3D" id="2.30.38.10">
    <property type="entry name" value="Luciferase, Domain 3"/>
    <property type="match status" value="1"/>
</dbReference>